<evidence type="ECO:0000313" key="3">
    <source>
        <dbReference type="Proteomes" id="UP000434172"/>
    </source>
</evidence>
<evidence type="ECO:0000256" key="1">
    <source>
        <dbReference type="SAM" id="MobiDB-lite"/>
    </source>
</evidence>
<feature type="compositionally biased region" description="Basic residues" evidence="1">
    <location>
        <begin position="58"/>
        <end position="67"/>
    </location>
</feature>
<dbReference type="AlphaFoldDB" id="A0A8H3WS37"/>
<dbReference type="Proteomes" id="UP000434172">
    <property type="component" value="Unassembled WGS sequence"/>
</dbReference>
<name>A0A8H3WS37_9PEZI</name>
<feature type="non-terminal residue" evidence="2">
    <location>
        <position position="1"/>
    </location>
</feature>
<reference evidence="2 3" key="1">
    <citation type="submission" date="2019-12" db="EMBL/GenBank/DDBJ databases">
        <title>A genome sequence resource for the geographically widespread anthracnose pathogen Colletotrichum asianum.</title>
        <authorList>
            <person name="Meng Y."/>
        </authorList>
    </citation>
    <scope>NUCLEOTIDE SEQUENCE [LARGE SCALE GENOMIC DNA]</scope>
    <source>
        <strain evidence="2 3">ICMP 18580</strain>
    </source>
</reference>
<organism evidence="2 3">
    <name type="scientific">Colletotrichum asianum</name>
    <dbReference type="NCBI Taxonomy" id="702518"/>
    <lineage>
        <taxon>Eukaryota</taxon>
        <taxon>Fungi</taxon>
        <taxon>Dikarya</taxon>
        <taxon>Ascomycota</taxon>
        <taxon>Pezizomycotina</taxon>
        <taxon>Sordariomycetes</taxon>
        <taxon>Hypocreomycetidae</taxon>
        <taxon>Glomerellales</taxon>
        <taxon>Glomerellaceae</taxon>
        <taxon>Colletotrichum</taxon>
        <taxon>Colletotrichum gloeosporioides species complex</taxon>
    </lineage>
</organism>
<comment type="caution">
    <text evidence="2">The sequence shown here is derived from an EMBL/GenBank/DDBJ whole genome shotgun (WGS) entry which is preliminary data.</text>
</comment>
<proteinExistence type="predicted"/>
<sequence>TYNQTICFPDRTDVDHTHVFFRTLTWKDLEDDTITLIIPCNFNEPRLAYPSPNPPRKPSNKRPHGKMRSAIIGPSLASHGRGSSNGSKARPEKSRVACRLVAVPRKR</sequence>
<feature type="region of interest" description="Disordered" evidence="1">
    <location>
        <begin position="47"/>
        <end position="107"/>
    </location>
</feature>
<dbReference type="EMBL" id="WOWK01000005">
    <property type="protein sequence ID" value="KAF0331011.1"/>
    <property type="molecule type" value="Genomic_DNA"/>
</dbReference>
<accession>A0A8H3WS37</accession>
<keyword evidence="3" id="KW-1185">Reference proteome</keyword>
<protein>
    <submittedName>
        <fullName evidence="2">Uncharacterized protein</fullName>
    </submittedName>
</protein>
<evidence type="ECO:0000313" key="2">
    <source>
        <dbReference type="EMBL" id="KAF0331011.1"/>
    </source>
</evidence>
<gene>
    <name evidence="2" type="ORF">GQ607_001881</name>
</gene>